<sequence length="59" mass="6269">MQFVAGGDAPAPIGVPVDARVTFPYAPRVNYEPLRSGVQFQVLEGRRIVGVGVVTELTA</sequence>
<evidence type="ECO:0000313" key="1">
    <source>
        <dbReference type="EMBL" id="KYF54110.1"/>
    </source>
</evidence>
<evidence type="ECO:0000313" key="2">
    <source>
        <dbReference type="Proteomes" id="UP000075420"/>
    </source>
</evidence>
<name>A0A150PEP2_SORCE</name>
<comment type="caution">
    <text evidence="1">The sequence shown here is derived from an EMBL/GenBank/DDBJ whole genome shotgun (WGS) entry which is preliminary data.</text>
</comment>
<protein>
    <recommendedName>
        <fullName evidence="3">Translation elongation factor EFTu/EF1A C-terminal domain-containing protein</fullName>
    </recommendedName>
</protein>
<reference evidence="1 2" key="1">
    <citation type="submission" date="2014-02" db="EMBL/GenBank/DDBJ databases">
        <title>The small core and large imbalanced accessory genome model reveals a collaborative survival strategy of Sorangium cellulosum strains in nature.</title>
        <authorList>
            <person name="Han K."/>
            <person name="Peng R."/>
            <person name="Blom J."/>
            <person name="Li Y.-Z."/>
        </authorList>
    </citation>
    <scope>NUCLEOTIDE SEQUENCE [LARGE SCALE GENOMIC DNA]</scope>
    <source>
        <strain evidence="1 2">So0157-25</strain>
    </source>
</reference>
<dbReference type="Proteomes" id="UP000075420">
    <property type="component" value="Unassembled WGS sequence"/>
</dbReference>
<dbReference type="AlphaFoldDB" id="A0A150PEP2"/>
<proteinExistence type="predicted"/>
<accession>A0A150PEP2</accession>
<organism evidence="1 2">
    <name type="scientific">Sorangium cellulosum</name>
    <name type="common">Polyangium cellulosum</name>
    <dbReference type="NCBI Taxonomy" id="56"/>
    <lineage>
        <taxon>Bacteria</taxon>
        <taxon>Pseudomonadati</taxon>
        <taxon>Myxococcota</taxon>
        <taxon>Polyangia</taxon>
        <taxon>Polyangiales</taxon>
        <taxon>Polyangiaceae</taxon>
        <taxon>Sorangium</taxon>
    </lineage>
</organism>
<evidence type="ECO:0008006" key="3">
    <source>
        <dbReference type="Google" id="ProtNLM"/>
    </source>
</evidence>
<gene>
    <name evidence="1" type="ORF">BE08_38595</name>
</gene>
<dbReference type="EMBL" id="JELY01001942">
    <property type="protein sequence ID" value="KYF54110.1"/>
    <property type="molecule type" value="Genomic_DNA"/>
</dbReference>